<dbReference type="AlphaFoldDB" id="A0A9D1Z4H8"/>
<evidence type="ECO:0000313" key="1">
    <source>
        <dbReference type="EMBL" id="HIY73505.1"/>
    </source>
</evidence>
<accession>A0A9D1Z4H8</accession>
<name>A0A9D1Z4H8_9FIRM</name>
<gene>
    <name evidence="1" type="ORF">H9826_05975</name>
</gene>
<reference evidence="1" key="1">
    <citation type="journal article" date="2021" name="PeerJ">
        <title>Extensive microbial diversity within the chicken gut microbiome revealed by metagenomics and culture.</title>
        <authorList>
            <person name="Gilroy R."/>
            <person name="Ravi A."/>
            <person name="Getino M."/>
            <person name="Pursley I."/>
            <person name="Horton D.L."/>
            <person name="Alikhan N.F."/>
            <person name="Baker D."/>
            <person name="Gharbi K."/>
            <person name="Hall N."/>
            <person name="Watson M."/>
            <person name="Adriaenssens E.M."/>
            <person name="Foster-Nyarko E."/>
            <person name="Jarju S."/>
            <person name="Secka A."/>
            <person name="Antonio M."/>
            <person name="Oren A."/>
            <person name="Chaudhuri R.R."/>
            <person name="La Ragione R."/>
            <person name="Hildebrand F."/>
            <person name="Pallen M.J."/>
        </authorList>
    </citation>
    <scope>NUCLEOTIDE SEQUENCE</scope>
    <source>
        <strain evidence="1">CHK33-7979</strain>
    </source>
</reference>
<reference evidence="1" key="2">
    <citation type="submission" date="2021-04" db="EMBL/GenBank/DDBJ databases">
        <authorList>
            <person name="Gilroy R."/>
        </authorList>
    </citation>
    <scope>NUCLEOTIDE SEQUENCE</scope>
    <source>
        <strain evidence="1">CHK33-7979</strain>
    </source>
</reference>
<comment type="caution">
    <text evidence="1">The sequence shown here is derived from an EMBL/GenBank/DDBJ whole genome shotgun (WGS) entry which is preliminary data.</text>
</comment>
<organism evidence="1 2">
    <name type="scientific">Candidatus Intestinimonas merdavium</name>
    <dbReference type="NCBI Taxonomy" id="2838622"/>
    <lineage>
        <taxon>Bacteria</taxon>
        <taxon>Bacillati</taxon>
        <taxon>Bacillota</taxon>
        <taxon>Clostridia</taxon>
        <taxon>Eubacteriales</taxon>
        <taxon>Intestinimonas</taxon>
    </lineage>
</organism>
<sequence>MLACVNLFLLVLVLHRQQESRSYSENAREDAITVLWNTCRIELDRALLPGEMELVPMVVERDQDLEQSQATALLGELTALPTDSMRYEGTKGIAQFYINGAFSAEFLEGAYPVEEGTPEEFALSLMDSLGIDAQVESADTSAWPRQAVVVVRQSWEGVPIFACTATLVFQDGALREIQRDTSHRLVGTPQALSGGSCLDIVTLLLRFADYVKQNSRVCSEITGLSAGYAMDAQSEPTQLIPTWYVTTDNGAYYWNAVTGDIRPEQPDA</sequence>
<evidence type="ECO:0008006" key="3">
    <source>
        <dbReference type="Google" id="ProtNLM"/>
    </source>
</evidence>
<protein>
    <recommendedName>
        <fullName evidence="3">Regulatory protein YycH-like domain-containing protein</fullName>
    </recommendedName>
</protein>
<evidence type="ECO:0000313" key="2">
    <source>
        <dbReference type="Proteomes" id="UP000886824"/>
    </source>
</evidence>
<dbReference type="EMBL" id="DXCX01000060">
    <property type="protein sequence ID" value="HIY73505.1"/>
    <property type="molecule type" value="Genomic_DNA"/>
</dbReference>
<proteinExistence type="predicted"/>
<dbReference type="Proteomes" id="UP000886824">
    <property type="component" value="Unassembled WGS sequence"/>
</dbReference>